<dbReference type="PROSITE" id="PS50157">
    <property type="entry name" value="ZINC_FINGER_C2H2_2"/>
    <property type="match status" value="2"/>
</dbReference>
<evidence type="ECO:0000259" key="10">
    <source>
        <dbReference type="PROSITE" id="PS50157"/>
    </source>
</evidence>
<dbReference type="GO" id="GO:0000978">
    <property type="term" value="F:RNA polymerase II cis-regulatory region sequence-specific DNA binding"/>
    <property type="evidence" value="ECO:0007669"/>
    <property type="project" value="TreeGrafter"/>
</dbReference>
<dbReference type="InterPro" id="IPR013087">
    <property type="entry name" value="Znf_C2H2_type"/>
</dbReference>
<dbReference type="Pfam" id="PF00096">
    <property type="entry name" value="zf-C2H2"/>
    <property type="match status" value="2"/>
</dbReference>
<evidence type="ECO:0000256" key="5">
    <source>
        <dbReference type="ARBA" id="ARBA00022771"/>
    </source>
</evidence>
<keyword evidence="12" id="KW-1185">Reference proteome</keyword>
<feature type="non-terminal residue" evidence="11">
    <location>
        <position position="206"/>
    </location>
</feature>
<feature type="non-terminal residue" evidence="11">
    <location>
        <position position="1"/>
    </location>
</feature>
<keyword evidence="3" id="KW-0479">Metal-binding</keyword>
<dbReference type="GO" id="GO:0008270">
    <property type="term" value="F:zinc ion binding"/>
    <property type="evidence" value="ECO:0007669"/>
    <property type="project" value="UniProtKB-KW"/>
</dbReference>
<gene>
    <name evidence="11" type="ORF">MNOR_LOCUS14000</name>
</gene>
<dbReference type="EMBL" id="CAXKWB010008247">
    <property type="protein sequence ID" value="CAL4090315.1"/>
    <property type="molecule type" value="Genomic_DNA"/>
</dbReference>
<comment type="caution">
    <text evidence="11">The sequence shown here is derived from an EMBL/GenBank/DDBJ whole genome shotgun (WGS) entry which is preliminary data.</text>
</comment>
<dbReference type="GO" id="GO:0005634">
    <property type="term" value="C:nucleus"/>
    <property type="evidence" value="ECO:0007669"/>
    <property type="project" value="UniProtKB-SubCell"/>
</dbReference>
<dbReference type="FunFam" id="3.30.160.60:FF:001530">
    <property type="entry name" value="Zinc finger protein 268"/>
    <property type="match status" value="1"/>
</dbReference>
<sequence length="206" mass="24251">CASFEFHIPRKLVRRNPPNFNLDQHKVIQEMDRNLSDDEFHIDIKGVKTEPPTLKLIPKEEILFKEITPTSMLTENLYEQQIDAKGNYFGYNVDMKIEDDSIEINPSSSQYLTASTHIMSIDYTEVYQNKIDYQHYDHSTFNIIQGEKPYQCSQCEKSFANQSSLRYHQKHHTGEMPHQCSHCDRRFIIKSALIQHLRTHTGEKPY</sequence>
<dbReference type="PANTHER" id="PTHR24404:SF114">
    <property type="entry name" value="KLUMPFUSS, ISOFORM B-RELATED"/>
    <property type="match status" value="1"/>
</dbReference>
<evidence type="ECO:0000256" key="9">
    <source>
        <dbReference type="PROSITE-ProRule" id="PRU00042"/>
    </source>
</evidence>
<name>A0AAV2QK32_MEGNR</name>
<dbReference type="SMART" id="SM00355">
    <property type="entry name" value="ZnF_C2H2"/>
    <property type="match status" value="2"/>
</dbReference>
<dbReference type="FunFam" id="3.30.160.60:FF:000702">
    <property type="entry name" value="Transcription factor E4F1 isoform 1"/>
    <property type="match status" value="1"/>
</dbReference>
<proteinExistence type="inferred from homology"/>
<feature type="domain" description="C2H2-type" evidence="10">
    <location>
        <begin position="178"/>
        <end position="205"/>
    </location>
</feature>
<reference evidence="11 12" key="1">
    <citation type="submission" date="2024-05" db="EMBL/GenBank/DDBJ databases">
        <authorList>
            <person name="Wallberg A."/>
        </authorList>
    </citation>
    <scope>NUCLEOTIDE SEQUENCE [LARGE SCALE GENOMIC DNA]</scope>
</reference>
<dbReference type="PROSITE" id="PS00028">
    <property type="entry name" value="ZINC_FINGER_C2H2_1"/>
    <property type="match status" value="2"/>
</dbReference>
<evidence type="ECO:0000256" key="2">
    <source>
        <dbReference type="ARBA" id="ARBA00006991"/>
    </source>
</evidence>
<evidence type="ECO:0000256" key="7">
    <source>
        <dbReference type="ARBA" id="ARBA00023125"/>
    </source>
</evidence>
<dbReference type="Proteomes" id="UP001497623">
    <property type="component" value="Unassembled WGS sequence"/>
</dbReference>
<evidence type="ECO:0000256" key="4">
    <source>
        <dbReference type="ARBA" id="ARBA00022737"/>
    </source>
</evidence>
<accession>A0AAV2QK32</accession>
<dbReference type="Gene3D" id="3.30.160.60">
    <property type="entry name" value="Classic Zinc Finger"/>
    <property type="match status" value="2"/>
</dbReference>
<dbReference type="InterPro" id="IPR050589">
    <property type="entry name" value="Ikaros_C2H2-ZF"/>
</dbReference>
<evidence type="ECO:0000313" key="11">
    <source>
        <dbReference type="EMBL" id="CAL4090315.1"/>
    </source>
</evidence>
<comment type="subcellular location">
    <subcellularLocation>
        <location evidence="1">Nucleus</location>
    </subcellularLocation>
</comment>
<feature type="domain" description="C2H2-type" evidence="10">
    <location>
        <begin position="150"/>
        <end position="177"/>
    </location>
</feature>
<keyword evidence="5 9" id="KW-0863">Zinc-finger</keyword>
<comment type="similarity">
    <text evidence="2">Belongs to the krueppel C2H2-type zinc-finger protein family.</text>
</comment>
<evidence type="ECO:0000256" key="3">
    <source>
        <dbReference type="ARBA" id="ARBA00022723"/>
    </source>
</evidence>
<organism evidence="11 12">
    <name type="scientific">Meganyctiphanes norvegica</name>
    <name type="common">Northern krill</name>
    <name type="synonym">Thysanopoda norvegica</name>
    <dbReference type="NCBI Taxonomy" id="48144"/>
    <lineage>
        <taxon>Eukaryota</taxon>
        <taxon>Metazoa</taxon>
        <taxon>Ecdysozoa</taxon>
        <taxon>Arthropoda</taxon>
        <taxon>Crustacea</taxon>
        <taxon>Multicrustacea</taxon>
        <taxon>Malacostraca</taxon>
        <taxon>Eumalacostraca</taxon>
        <taxon>Eucarida</taxon>
        <taxon>Euphausiacea</taxon>
        <taxon>Euphausiidae</taxon>
        <taxon>Meganyctiphanes</taxon>
    </lineage>
</organism>
<protein>
    <recommendedName>
        <fullName evidence="10">C2H2-type domain-containing protein</fullName>
    </recommendedName>
</protein>
<dbReference type="PANTHER" id="PTHR24404">
    <property type="entry name" value="ZINC FINGER PROTEIN"/>
    <property type="match status" value="1"/>
</dbReference>
<keyword evidence="8" id="KW-0539">Nucleus</keyword>
<evidence type="ECO:0000313" key="12">
    <source>
        <dbReference type="Proteomes" id="UP001497623"/>
    </source>
</evidence>
<evidence type="ECO:0000256" key="6">
    <source>
        <dbReference type="ARBA" id="ARBA00022833"/>
    </source>
</evidence>
<keyword evidence="6" id="KW-0862">Zinc</keyword>
<dbReference type="InterPro" id="IPR036236">
    <property type="entry name" value="Znf_C2H2_sf"/>
</dbReference>
<dbReference type="SUPFAM" id="SSF57667">
    <property type="entry name" value="beta-beta-alpha zinc fingers"/>
    <property type="match status" value="1"/>
</dbReference>
<keyword evidence="4" id="KW-0677">Repeat</keyword>
<evidence type="ECO:0000256" key="1">
    <source>
        <dbReference type="ARBA" id="ARBA00004123"/>
    </source>
</evidence>
<dbReference type="GO" id="GO:0003700">
    <property type="term" value="F:DNA-binding transcription factor activity"/>
    <property type="evidence" value="ECO:0007669"/>
    <property type="project" value="TreeGrafter"/>
</dbReference>
<dbReference type="GO" id="GO:0006357">
    <property type="term" value="P:regulation of transcription by RNA polymerase II"/>
    <property type="evidence" value="ECO:0007669"/>
    <property type="project" value="TreeGrafter"/>
</dbReference>
<evidence type="ECO:0000256" key="8">
    <source>
        <dbReference type="ARBA" id="ARBA00023242"/>
    </source>
</evidence>
<dbReference type="AlphaFoldDB" id="A0AAV2QK32"/>
<keyword evidence="7" id="KW-0238">DNA-binding</keyword>